<dbReference type="PANTHER" id="PTHR23290">
    <property type="entry name" value="RRNA N6-ADENOSINE-METHYLTRANSFERASE METTL5"/>
    <property type="match status" value="1"/>
</dbReference>
<dbReference type="EMBL" id="QXQB01000002">
    <property type="protein sequence ID" value="RJX39537.1"/>
    <property type="molecule type" value="Genomic_DNA"/>
</dbReference>
<dbReference type="GO" id="GO:0006596">
    <property type="term" value="P:polyamine biosynthetic process"/>
    <property type="evidence" value="ECO:0007669"/>
    <property type="project" value="TreeGrafter"/>
</dbReference>
<name>A0A3A6PF07_9BACL</name>
<dbReference type="InterPro" id="IPR051720">
    <property type="entry name" value="rRNA_MeTrfase/Polyamine_Synth"/>
</dbReference>
<dbReference type="Proteomes" id="UP000267798">
    <property type="component" value="Unassembled WGS sequence"/>
</dbReference>
<dbReference type="GO" id="GO:0032259">
    <property type="term" value="P:methylation"/>
    <property type="evidence" value="ECO:0007669"/>
    <property type="project" value="UniProtKB-KW"/>
</dbReference>
<dbReference type="RefSeq" id="WP_120109103.1">
    <property type="nucleotide sequence ID" value="NZ_QXQB01000002.1"/>
</dbReference>
<dbReference type="GO" id="GO:0008168">
    <property type="term" value="F:methyltransferase activity"/>
    <property type="evidence" value="ECO:0007669"/>
    <property type="project" value="UniProtKB-KW"/>
</dbReference>
<dbReference type="AlphaFoldDB" id="A0A3A6PF07"/>
<gene>
    <name evidence="2" type="ORF">D3P09_08945</name>
</gene>
<accession>A0A3A6PF07</accession>
<organism evidence="2 3">
    <name type="scientific">Paenibacillus pinisoli</name>
    <dbReference type="NCBI Taxonomy" id="1276110"/>
    <lineage>
        <taxon>Bacteria</taxon>
        <taxon>Bacillati</taxon>
        <taxon>Bacillota</taxon>
        <taxon>Bacilli</taxon>
        <taxon>Bacillales</taxon>
        <taxon>Paenibacillaceae</taxon>
        <taxon>Paenibacillus</taxon>
    </lineage>
</organism>
<evidence type="ECO:0000259" key="1">
    <source>
        <dbReference type="Pfam" id="PF01861"/>
    </source>
</evidence>
<proteinExistence type="predicted"/>
<keyword evidence="3" id="KW-1185">Reference proteome</keyword>
<dbReference type="Gene3D" id="3.40.50.150">
    <property type="entry name" value="Vaccinia Virus protein VP39"/>
    <property type="match status" value="1"/>
</dbReference>
<comment type="caution">
    <text evidence="2">The sequence shown here is derived from an EMBL/GenBank/DDBJ whole genome shotgun (WGS) entry which is preliminary data.</text>
</comment>
<sequence length="396" mass="44451">MKHYTKIVNEKMTLQEGEQAVEQLLLECYLQPGISTKELARKTLLPVPVAAAVKRELIKAGALAQERGVRCTPEGTAWVEEVWGYRGLDRSFHRAMREMSGWDKELSRILAKLKELFAERPAVDVRIDQSKCTPETSLRRAVLCLQQHALIGKRILCAGDDDLVSVAMGLLLQRLFPSGGHAATNIEVMDIDVRFIRYIEEVAREHDLPVTCHHVDFREPLPLALCGRYDGFFTDPPYTLQGMSLFLSRGIQALNHSKGLPVFLSFAHKSPGFMLAMQREFVRMGLTVCASFPHFNEYEGAEMIANRSQMFILRTTDQTEPEHCGAFTDALYTGEVKRTLRIYACKQCARQILVGIQEEIETIEQLKNVGCPACANDTFEMVEKRAVSGSGLGDQA</sequence>
<dbReference type="OrthoDB" id="7593728at2"/>
<dbReference type="Pfam" id="PF01861">
    <property type="entry name" value="BpsA_C"/>
    <property type="match status" value="1"/>
</dbReference>
<dbReference type="InterPro" id="IPR002723">
    <property type="entry name" value="BpsA_C"/>
</dbReference>
<reference evidence="2 3" key="1">
    <citation type="submission" date="2018-09" db="EMBL/GenBank/DDBJ databases">
        <title>Paenibacillus aracenensis nov. sp. isolated from a cave in southern Spain.</title>
        <authorList>
            <person name="Jurado V."/>
            <person name="Gutierrez-Patricio S."/>
            <person name="Gonzalez-Pimentel J.L."/>
            <person name="Miller A.Z."/>
            <person name="Laiz L."/>
            <person name="Saiz-Jimenez C."/>
        </authorList>
    </citation>
    <scope>NUCLEOTIDE SEQUENCE [LARGE SCALE GENOMIC DNA]</scope>
    <source>
        <strain evidence="2 3">JCM 19203</strain>
    </source>
</reference>
<dbReference type="PANTHER" id="PTHR23290:SF0">
    <property type="entry name" value="RRNA N6-ADENOSINE-METHYLTRANSFERASE METTL5"/>
    <property type="match status" value="1"/>
</dbReference>
<evidence type="ECO:0000313" key="3">
    <source>
        <dbReference type="Proteomes" id="UP000267798"/>
    </source>
</evidence>
<evidence type="ECO:0000313" key="2">
    <source>
        <dbReference type="EMBL" id="RJX39537.1"/>
    </source>
</evidence>
<keyword evidence="2" id="KW-0489">Methyltransferase</keyword>
<dbReference type="SUPFAM" id="SSF53335">
    <property type="entry name" value="S-adenosyl-L-methionine-dependent methyltransferases"/>
    <property type="match status" value="1"/>
</dbReference>
<dbReference type="InterPro" id="IPR029063">
    <property type="entry name" value="SAM-dependent_MTases_sf"/>
</dbReference>
<feature type="domain" description="N(4)-bis(aminopropyl)spermidine synthase C-terminal" evidence="1">
    <location>
        <begin position="109"/>
        <end position="319"/>
    </location>
</feature>
<keyword evidence="2" id="KW-0808">Transferase</keyword>
<protein>
    <submittedName>
        <fullName evidence="2">Putative methyltransferase</fullName>
    </submittedName>
</protein>